<dbReference type="Pfam" id="PF13336">
    <property type="entry name" value="AcetylCoA_hyd_C"/>
    <property type="match status" value="1"/>
</dbReference>
<dbReference type="PANTHER" id="PTHR21432:SF20">
    <property type="entry name" value="ACETYL-COA HYDROLASE"/>
    <property type="match status" value="1"/>
</dbReference>
<evidence type="ECO:0000313" key="2">
    <source>
        <dbReference type="EMBL" id="NMF96417.1"/>
    </source>
</evidence>
<comment type="caution">
    <text evidence="2">The sequence shown here is derived from an EMBL/GenBank/DDBJ whole genome shotgun (WGS) entry which is preliminary data.</text>
</comment>
<feature type="domain" description="Acetyl-CoA hydrolase/transferase C-terminal" evidence="1">
    <location>
        <begin position="252"/>
        <end position="403"/>
    </location>
</feature>
<dbReference type="InterPro" id="IPR046433">
    <property type="entry name" value="ActCoA_hydro"/>
</dbReference>
<dbReference type="GO" id="GO:0016787">
    <property type="term" value="F:hydrolase activity"/>
    <property type="evidence" value="ECO:0007669"/>
    <property type="project" value="UniProtKB-KW"/>
</dbReference>
<dbReference type="SUPFAM" id="SSF100950">
    <property type="entry name" value="NagB/RpiA/CoA transferase-like"/>
    <property type="match status" value="2"/>
</dbReference>
<proteinExistence type="predicted"/>
<dbReference type="InterPro" id="IPR037171">
    <property type="entry name" value="NagB/RpiA_transferase-like"/>
</dbReference>
<dbReference type="Proteomes" id="UP000634522">
    <property type="component" value="Unassembled WGS sequence"/>
</dbReference>
<dbReference type="Gene3D" id="3.30.750.70">
    <property type="entry name" value="4-hydroxybutyrate coenzyme like domains"/>
    <property type="match status" value="1"/>
</dbReference>
<protein>
    <submittedName>
        <fullName evidence="2">Acetyl-CoA hydrolase</fullName>
    </submittedName>
</protein>
<evidence type="ECO:0000259" key="1">
    <source>
        <dbReference type="Pfam" id="PF13336"/>
    </source>
</evidence>
<sequence>MKRLSDALRPGARVFVPALTGESPLLLAELADDPERARDVHFIGVQFPGIGKADYLTLHPTVRQTAFFMSPSIRRGMSERRADLLGLDYPGIVRYLDGMEPVDLAYVQLSPPDAQGFCTPGLCSDFVPIVWKRAKRRVAHINPALPRTRGTFTVHVSELHDTIEAESALLAFAEATASDIEDRIGRHVASLIQDHDTLQFGIGSVPTALASALTGHRRLKLHTGMVSEAVRRLWEAGALDRDSRITTGVALGSPDFYRFVAENQRIWFTDAGRTHDVGAIGAIPRFVAINSAIEVDLFGQVNSERATGSIQAGAGGLPAFAQGALRSRGGRSLICMAATAKRGTVSRIVPALNDQGLCTLPRHLADVVVTEHGIAELRGLSLDARAQALIAIAAPEHRDALASAWNGMLRAF</sequence>
<dbReference type="EMBL" id="WTVS01000004">
    <property type="protein sequence ID" value="NMF96417.1"/>
    <property type="molecule type" value="Genomic_DNA"/>
</dbReference>
<organism evidence="2 3">
    <name type="scientific">Aromatoleum toluolicum</name>
    <dbReference type="NCBI Taxonomy" id="90060"/>
    <lineage>
        <taxon>Bacteria</taxon>
        <taxon>Pseudomonadati</taxon>
        <taxon>Pseudomonadota</taxon>
        <taxon>Betaproteobacteria</taxon>
        <taxon>Rhodocyclales</taxon>
        <taxon>Rhodocyclaceae</taxon>
        <taxon>Aromatoleum</taxon>
    </lineage>
</organism>
<gene>
    <name evidence="2" type="ORF">GPA27_03280</name>
</gene>
<evidence type="ECO:0000313" key="3">
    <source>
        <dbReference type="Proteomes" id="UP000634522"/>
    </source>
</evidence>
<accession>A0ABX1NAV5</accession>
<dbReference type="Gene3D" id="3.40.1080.10">
    <property type="entry name" value="Glutaconate Coenzyme A-transferase"/>
    <property type="match status" value="1"/>
</dbReference>
<dbReference type="InterPro" id="IPR038460">
    <property type="entry name" value="AcetylCoA_hyd_C_sf"/>
</dbReference>
<name>A0ABX1NAV5_9RHOO</name>
<reference evidence="2 3" key="1">
    <citation type="submission" date="2019-12" db="EMBL/GenBank/DDBJ databases">
        <title>Comparative genomics gives insights into the taxonomy of the Azoarcus-Aromatoleum group and reveals separate origins of nif in the plant-associated Azoarcus and non-plant-associated Aromatoleum sub-groups.</title>
        <authorList>
            <person name="Lafos M."/>
            <person name="Maluk M."/>
            <person name="Batista M."/>
            <person name="Junghare M."/>
            <person name="Carmona M."/>
            <person name="Faoro H."/>
            <person name="Cruz L.M."/>
            <person name="Battistoni F."/>
            <person name="De Souza E."/>
            <person name="Pedrosa F."/>
            <person name="Chen W.-M."/>
            <person name="Poole P.S."/>
            <person name="Dixon R.A."/>
            <person name="James E.K."/>
        </authorList>
    </citation>
    <scope>NUCLEOTIDE SEQUENCE [LARGE SCALE GENOMIC DNA]</scope>
    <source>
        <strain evidence="2 3">T</strain>
    </source>
</reference>
<dbReference type="Gene3D" id="3.40.1080.20">
    <property type="entry name" value="Acetyl-CoA hydrolase/transferase C-terminal domain"/>
    <property type="match status" value="1"/>
</dbReference>
<dbReference type="InterPro" id="IPR026888">
    <property type="entry name" value="AcetylCoA_hyd_C"/>
</dbReference>
<keyword evidence="3" id="KW-1185">Reference proteome</keyword>
<dbReference type="RefSeq" id="WP_169137801.1">
    <property type="nucleotide sequence ID" value="NZ_WTVS01000004.1"/>
</dbReference>
<keyword evidence="2" id="KW-0378">Hydrolase</keyword>
<dbReference type="PANTHER" id="PTHR21432">
    <property type="entry name" value="ACETYL-COA HYDROLASE-RELATED"/>
    <property type="match status" value="1"/>
</dbReference>